<dbReference type="Proteomes" id="UP001610432">
    <property type="component" value="Unassembled WGS sequence"/>
</dbReference>
<proteinExistence type="predicted"/>
<keyword evidence="2" id="KW-0472">Membrane</keyword>
<feature type="transmembrane region" description="Helical" evidence="2">
    <location>
        <begin position="219"/>
        <end position="242"/>
    </location>
</feature>
<feature type="compositionally biased region" description="Basic and acidic residues" evidence="1">
    <location>
        <begin position="404"/>
        <end position="413"/>
    </location>
</feature>
<evidence type="ECO:0008006" key="5">
    <source>
        <dbReference type="Google" id="ProtNLM"/>
    </source>
</evidence>
<keyword evidence="2" id="KW-1133">Transmembrane helix</keyword>
<keyword evidence="4" id="KW-1185">Reference proteome</keyword>
<accession>A0ABR4M3L5</accession>
<dbReference type="InterPro" id="IPR053247">
    <property type="entry name" value="GPCR_GPR1/git3-like"/>
</dbReference>
<organism evidence="3 4">
    <name type="scientific">Aspergillus lucknowensis</name>
    <dbReference type="NCBI Taxonomy" id="176173"/>
    <lineage>
        <taxon>Eukaryota</taxon>
        <taxon>Fungi</taxon>
        <taxon>Dikarya</taxon>
        <taxon>Ascomycota</taxon>
        <taxon>Pezizomycotina</taxon>
        <taxon>Eurotiomycetes</taxon>
        <taxon>Eurotiomycetidae</taxon>
        <taxon>Eurotiales</taxon>
        <taxon>Aspergillaceae</taxon>
        <taxon>Aspergillus</taxon>
        <taxon>Aspergillus subgen. Nidulantes</taxon>
    </lineage>
</organism>
<feature type="transmembrane region" description="Helical" evidence="2">
    <location>
        <begin position="63"/>
        <end position="87"/>
    </location>
</feature>
<evidence type="ECO:0000256" key="1">
    <source>
        <dbReference type="SAM" id="MobiDB-lite"/>
    </source>
</evidence>
<evidence type="ECO:0000313" key="4">
    <source>
        <dbReference type="Proteomes" id="UP001610432"/>
    </source>
</evidence>
<gene>
    <name evidence="3" type="ORF">BJX67DRAFT_377781</name>
</gene>
<dbReference type="PANTHER" id="PTHR42058:SF1">
    <property type="entry name" value="G-PROTEIN COUPLED RECEPTORS FAMILY 2 PROFILE 2 DOMAIN-CONTAINING PROTEIN"/>
    <property type="match status" value="1"/>
</dbReference>
<reference evidence="3 4" key="1">
    <citation type="submission" date="2024-07" db="EMBL/GenBank/DDBJ databases">
        <title>Section-level genome sequencing and comparative genomics of Aspergillus sections Usti and Cavernicolus.</title>
        <authorList>
            <consortium name="Lawrence Berkeley National Laboratory"/>
            <person name="Nybo J.L."/>
            <person name="Vesth T.C."/>
            <person name="Theobald S."/>
            <person name="Frisvad J.C."/>
            <person name="Larsen T.O."/>
            <person name="Kjaerboelling I."/>
            <person name="Rothschild-Mancinelli K."/>
            <person name="Lyhne E.K."/>
            <person name="Kogle M.E."/>
            <person name="Barry K."/>
            <person name="Clum A."/>
            <person name="Na H."/>
            <person name="Ledsgaard L."/>
            <person name="Lin J."/>
            <person name="Lipzen A."/>
            <person name="Kuo A."/>
            <person name="Riley R."/>
            <person name="Mondo S."/>
            <person name="Labutti K."/>
            <person name="Haridas S."/>
            <person name="Pangalinan J."/>
            <person name="Salamov A.A."/>
            <person name="Simmons B.A."/>
            <person name="Magnuson J.K."/>
            <person name="Chen J."/>
            <person name="Drula E."/>
            <person name="Henrissat B."/>
            <person name="Wiebenga A."/>
            <person name="Lubbers R.J."/>
            <person name="Gomes A.C."/>
            <person name="Macurrencykelacurrency M.R."/>
            <person name="Stajich J."/>
            <person name="Grigoriev I.V."/>
            <person name="Mortensen U.H."/>
            <person name="De Vries R.P."/>
            <person name="Baker S.E."/>
            <person name="Andersen M.R."/>
        </authorList>
    </citation>
    <scope>NUCLEOTIDE SEQUENCE [LARGE SCALE GENOMIC DNA]</scope>
    <source>
        <strain evidence="3 4">CBS 449.75</strain>
    </source>
</reference>
<dbReference type="PANTHER" id="PTHR42058">
    <property type="entry name" value="G_PROTEIN_RECEP_F2_4 DOMAIN-CONTAINING PROTEIN"/>
    <property type="match status" value="1"/>
</dbReference>
<feature type="transmembrane region" description="Helical" evidence="2">
    <location>
        <begin position="134"/>
        <end position="156"/>
    </location>
</feature>
<feature type="transmembrane region" description="Helical" evidence="2">
    <location>
        <begin position="177"/>
        <end position="199"/>
    </location>
</feature>
<feature type="region of interest" description="Disordered" evidence="1">
    <location>
        <begin position="395"/>
        <end position="443"/>
    </location>
</feature>
<feature type="transmembrane region" description="Helical" evidence="2">
    <location>
        <begin position="348"/>
        <end position="369"/>
    </location>
</feature>
<feature type="transmembrane region" description="Helical" evidence="2">
    <location>
        <begin position="285"/>
        <end position="306"/>
    </location>
</feature>
<keyword evidence="2" id="KW-0812">Transmembrane</keyword>
<feature type="compositionally biased region" description="Low complexity" evidence="1">
    <location>
        <begin position="429"/>
        <end position="443"/>
    </location>
</feature>
<name>A0ABR4M3L5_9EURO</name>
<dbReference type="GeneID" id="98147267"/>
<dbReference type="RefSeq" id="XP_070890157.1">
    <property type="nucleotide sequence ID" value="XM_071032195.1"/>
</dbReference>
<evidence type="ECO:0000313" key="3">
    <source>
        <dbReference type="EMBL" id="KAL2871178.1"/>
    </source>
</evidence>
<sequence>METNSSYAQCPEPFIPELSVATRRGYLDGRWCHPHDNGDTIVSCCFPCPITDWRYSDDFSSAMVPWIGLAVLVIMIVSALTFIVLPVSATQRHYLTTSPLMGFIFMSIAFIIPLNPSVEYCYDAITPNYWLSEANCAASGALLLYGVWVLVIGCFFRSLSLYLQLCWDVEPGTKFRAVSIACIFVGSLAMLGIVLGVSGVSYQVGNMCYVSYPRSIGSFWGPLIGVAFISFALQLFIMAYCIRGVLAQGGATHSPDPAAATATTAVIASRPPASTRVWRILQLQWRAIAIAWLILLYVVYVGQSVLRFRGASEYPYEELKPWIDCLVRSRGDQEACLEPAAKIEPNQATVVSALALLASGGFWGAVCTVRWSMVRAWIDWAKDKKDAVAALLRGDGRRGRRSTRQSDLERVSSDDDGGGGDDNVHSLRTVSISSPTPTTTMTGTTLEDVDRLYGTRKYHAPQLSFSAPGRISALTGSTVTTTISSHNTYDPKGGGKWAD</sequence>
<dbReference type="EMBL" id="JBFXLQ010000004">
    <property type="protein sequence ID" value="KAL2871178.1"/>
    <property type="molecule type" value="Genomic_DNA"/>
</dbReference>
<feature type="transmembrane region" description="Helical" evidence="2">
    <location>
        <begin position="94"/>
        <end position="114"/>
    </location>
</feature>
<evidence type="ECO:0000256" key="2">
    <source>
        <dbReference type="SAM" id="Phobius"/>
    </source>
</evidence>
<comment type="caution">
    <text evidence="3">The sequence shown here is derived from an EMBL/GenBank/DDBJ whole genome shotgun (WGS) entry which is preliminary data.</text>
</comment>
<protein>
    <recommendedName>
        <fullName evidence="5">G-protein coupled receptors family 2 profile 2 domain-containing protein</fullName>
    </recommendedName>
</protein>